<dbReference type="InterPro" id="IPR017972">
    <property type="entry name" value="Cyt_P450_CS"/>
</dbReference>
<protein>
    <submittedName>
        <fullName evidence="16">Cytochrome P450</fullName>
    </submittedName>
</protein>
<dbReference type="Gene3D" id="1.10.630.10">
    <property type="entry name" value="Cytochrome P450"/>
    <property type="match status" value="1"/>
</dbReference>
<keyword evidence="9 14" id="KW-0560">Oxidoreductase</keyword>
<dbReference type="PRINTS" id="PR00463">
    <property type="entry name" value="EP450I"/>
</dbReference>
<evidence type="ECO:0000256" key="12">
    <source>
        <dbReference type="ARBA" id="ARBA00023136"/>
    </source>
</evidence>
<evidence type="ECO:0000256" key="14">
    <source>
        <dbReference type="RuleBase" id="RU000461"/>
    </source>
</evidence>
<evidence type="ECO:0000256" key="6">
    <source>
        <dbReference type="ARBA" id="ARBA00022692"/>
    </source>
</evidence>
<keyword evidence="11 14" id="KW-0503">Monooxygenase</keyword>
<dbReference type="AlphaFoldDB" id="A0A1Y2IDD8"/>
<name>A0A1Y2IDD8_TRAC3</name>
<comment type="subcellular location">
    <subcellularLocation>
        <location evidence="2">Membrane</location>
        <topology evidence="2">Single-pass membrane protein</topology>
    </subcellularLocation>
</comment>
<evidence type="ECO:0000313" key="16">
    <source>
        <dbReference type="EMBL" id="OSC99148.1"/>
    </source>
</evidence>
<keyword evidence="8 15" id="KW-1133">Transmembrane helix</keyword>
<dbReference type="InterPro" id="IPR036396">
    <property type="entry name" value="Cyt_P450_sf"/>
</dbReference>
<dbReference type="STRING" id="1353009.A0A1Y2IDD8"/>
<proteinExistence type="inferred from homology"/>
<dbReference type="GO" id="GO:0005506">
    <property type="term" value="F:iron ion binding"/>
    <property type="evidence" value="ECO:0007669"/>
    <property type="project" value="InterPro"/>
</dbReference>
<sequence>MLPFPAFSSLSILLAILLLIAIVVHRRNGHLPPGPASGRALREALKYRPYSTFAQWSQRYSSPIVSFRLLWKRVIVINGFDAADSLLNKRSASFSDRPVRVIARLCGYDKALAFMQLGSRFKQSRKELHEALNARSIERQMSYFERLTPHLIASIFDGPVDIQEHLRFFFTKSILAWTLGYKADRSDNPLLTLSERVSSNARYIMSPSVKFWFELFPMSRFLPLWATGKGASTLLYGFRDDLSDLLAQSYQYVGKCLENGGPPSFLSSRLRSCKSDEETDVAMYAAVSLAGGAFDTMLSVVKTCLLAMILNPESQRKAQEEIDRVVGRRRLPTADDRPSLVFVEALFTEVLRWMPPIPLASRSIGQDEWYEDMLLPRDSTVIANIWAMTHDKSRFIEPDTFDPERYLRTRSPDAIGGITSPELRDIRRIVFGFGRRICPGQFMVDAFIWITITHILATMNISAVDEQNPPKPEIMEGSIIQFAPFPCKVTERFPGARDLVASHNLSGNDFILDEEPY</sequence>
<keyword evidence="10 13" id="KW-0408">Iron</keyword>
<dbReference type="InterPro" id="IPR050364">
    <property type="entry name" value="Cytochrome_P450_fung"/>
</dbReference>
<comment type="cofactor">
    <cofactor evidence="1 13">
        <name>heme</name>
        <dbReference type="ChEBI" id="CHEBI:30413"/>
    </cofactor>
</comment>
<dbReference type="Pfam" id="PF00067">
    <property type="entry name" value="p450"/>
    <property type="match status" value="1"/>
</dbReference>
<evidence type="ECO:0000256" key="13">
    <source>
        <dbReference type="PIRSR" id="PIRSR602401-1"/>
    </source>
</evidence>
<feature type="transmembrane region" description="Helical" evidence="15">
    <location>
        <begin position="6"/>
        <end position="24"/>
    </location>
</feature>
<reference evidence="16 17" key="1">
    <citation type="journal article" date="2015" name="Biotechnol. Biofuels">
        <title>Enhanced degradation of softwood versus hardwood by the white-rot fungus Pycnoporus coccineus.</title>
        <authorList>
            <person name="Couturier M."/>
            <person name="Navarro D."/>
            <person name="Chevret D."/>
            <person name="Henrissat B."/>
            <person name="Piumi F."/>
            <person name="Ruiz-Duenas F.J."/>
            <person name="Martinez A.T."/>
            <person name="Grigoriev I.V."/>
            <person name="Riley R."/>
            <person name="Lipzen A."/>
            <person name="Berrin J.G."/>
            <person name="Master E.R."/>
            <person name="Rosso M.N."/>
        </authorList>
    </citation>
    <scope>NUCLEOTIDE SEQUENCE [LARGE SCALE GENOMIC DNA]</scope>
    <source>
        <strain evidence="16 17">BRFM310</strain>
    </source>
</reference>
<dbReference type="PANTHER" id="PTHR46300">
    <property type="entry name" value="P450, PUTATIVE (EUROFUNG)-RELATED-RELATED"/>
    <property type="match status" value="1"/>
</dbReference>
<keyword evidence="6 15" id="KW-0812">Transmembrane</keyword>
<dbReference type="InterPro" id="IPR001128">
    <property type="entry name" value="Cyt_P450"/>
</dbReference>
<feature type="binding site" description="axial binding residue" evidence="13">
    <location>
        <position position="438"/>
    </location>
    <ligand>
        <name>heme</name>
        <dbReference type="ChEBI" id="CHEBI:30413"/>
    </ligand>
    <ligandPart>
        <name>Fe</name>
        <dbReference type="ChEBI" id="CHEBI:18248"/>
    </ligandPart>
</feature>
<evidence type="ECO:0000256" key="3">
    <source>
        <dbReference type="ARBA" id="ARBA00005179"/>
    </source>
</evidence>
<dbReference type="GO" id="GO:0016020">
    <property type="term" value="C:membrane"/>
    <property type="evidence" value="ECO:0007669"/>
    <property type="project" value="UniProtKB-SubCell"/>
</dbReference>
<accession>A0A1Y2IDD8</accession>
<dbReference type="GO" id="GO:0020037">
    <property type="term" value="F:heme binding"/>
    <property type="evidence" value="ECO:0007669"/>
    <property type="project" value="InterPro"/>
</dbReference>
<dbReference type="GO" id="GO:0016705">
    <property type="term" value="F:oxidoreductase activity, acting on paired donors, with incorporation or reduction of molecular oxygen"/>
    <property type="evidence" value="ECO:0007669"/>
    <property type="project" value="InterPro"/>
</dbReference>
<organism evidence="16 17">
    <name type="scientific">Trametes coccinea (strain BRFM310)</name>
    <name type="common">Pycnoporus coccineus</name>
    <dbReference type="NCBI Taxonomy" id="1353009"/>
    <lineage>
        <taxon>Eukaryota</taxon>
        <taxon>Fungi</taxon>
        <taxon>Dikarya</taxon>
        <taxon>Basidiomycota</taxon>
        <taxon>Agaricomycotina</taxon>
        <taxon>Agaricomycetes</taxon>
        <taxon>Polyporales</taxon>
        <taxon>Polyporaceae</taxon>
        <taxon>Trametes</taxon>
    </lineage>
</organism>
<evidence type="ECO:0000256" key="8">
    <source>
        <dbReference type="ARBA" id="ARBA00022989"/>
    </source>
</evidence>
<dbReference type="SUPFAM" id="SSF48264">
    <property type="entry name" value="Cytochrome P450"/>
    <property type="match status" value="1"/>
</dbReference>
<evidence type="ECO:0000256" key="11">
    <source>
        <dbReference type="ARBA" id="ARBA00023033"/>
    </source>
</evidence>
<comment type="similarity">
    <text evidence="4 14">Belongs to the cytochrome P450 family.</text>
</comment>
<evidence type="ECO:0000256" key="1">
    <source>
        <dbReference type="ARBA" id="ARBA00001971"/>
    </source>
</evidence>
<dbReference type="EMBL" id="KZ084130">
    <property type="protein sequence ID" value="OSC99148.1"/>
    <property type="molecule type" value="Genomic_DNA"/>
</dbReference>
<dbReference type="InterPro" id="IPR002401">
    <property type="entry name" value="Cyt_P450_E_grp-I"/>
</dbReference>
<keyword evidence="7 13" id="KW-0479">Metal-binding</keyword>
<evidence type="ECO:0000256" key="10">
    <source>
        <dbReference type="ARBA" id="ARBA00023004"/>
    </source>
</evidence>
<dbReference type="OrthoDB" id="1470350at2759"/>
<keyword evidence="17" id="KW-1185">Reference proteome</keyword>
<evidence type="ECO:0000256" key="5">
    <source>
        <dbReference type="ARBA" id="ARBA00022617"/>
    </source>
</evidence>
<evidence type="ECO:0000256" key="9">
    <source>
        <dbReference type="ARBA" id="ARBA00023002"/>
    </source>
</evidence>
<dbReference type="PANTHER" id="PTHR46300:SF7">
    <property type="entry name" value="P450, PUTATIVE (EUROFUNG)-RELATED"/>
    <property type="match status" value="1"/>
</dbReference>
<dbReference type="Proteomes" id="UP000193067">
    <property type="component" value="Unassembled WGS sequence"/>
</dbReference>
<evidence type="ECO:0000256" key="4">
    <source>
        <dbReference type="ARBA" id="ARBA00010617"/>
    </source>
</evidence>
<evidence type="ECO:0000256" key="15">
    <source>
        <dbReference type="SAM" id="Phobius"/>
    </source>
</evidence>
<evidence type="ECO:0000313" key="17">
    <source>
        <dbReference type="Proteomes" id="UP000193067"/>
    </source>
</evidence>
<dbReference type="PROSITE" id="PS00086">
    <property type="entry name" value="CYTOCHROME_P450"/>
    <property type="match status" value="1"/>
</dbReference>
<gene>
    <name evidence="16" type="ORF">PYCCODRAFT_1416283</name>
</gene>
<dbReference type="GO" id="GO:0004497">
    <property type="term" value="F:monooxygenase activity"/>
    <property type="evidence" value="ECO:0007669"/>
    <property type="project" value="UniProtKB-KW"/>
</dbReference>
<comment type="pathway">
    <text evidence="3">Secondary metabolite biosynthesis.</text>
</comment>
<evidence type="ECO:0000256" key="2">
    <source>
        <dbReference type="ARBA" id="ARBA00004167"/>
    </source>
</evidence>
<keyword evidence="12 15" id="KW-0472">Membrane</keyword>
<keyword evidence="5 13" id="KW-0349">Heme</keyword>
<evidence type="ECO:0000256" key="7">
    <source>
        <dbReference type="ARBA" id="ARBA00022723"/>
    </source>
</evidence>